<evidence type="ECO:0008006" key="3">
    <source>
        <dbReference type="Google" id="ProtNLM"/>
    </source>
</evidence>
<gene>
    <name evidence="1" type="ORF">CR513_36225</name>
</gene>
<dbReference type="AlphaFoldDB" id="A0A371FXC0"/>
<accession>A0A371FXC0</accession>
<dbReference type="PANTHER" id="PTHR11439:SF511">
    <property type="match status" value="1"/>
</dbReference>
<dbReference type="EMBL" id="QJKJ01007507">
    <property type="protein sequence ID" value="RDX82928.1"/>
    <property type="molecule type" value="Genomic_DNA"/>
</dbReference>
<keyword evidence="2" id="KW-1185">Reference proteome</keyword>
<reference evidence="1" key="1">
    <citation type="submission" date="2018-05" db="EMBL/GenBank/DDBJ databases">
        <title>Draft genome of Mucuna pruriens seed.</title>
        <authorList>
            <person name="Nnadi N.E."/>
            <person name="Vos R."/>
            <person name="Hasami M.H."/>
            <person name="Devisetty U.K."/>
            <person name="Aguiy J.C."/>
        </authorList>
    </citation>
    <scope>NUCLEOTIDE SEQUENCE [LARGE SCALE GENOMIC DNA]</scope>
    <source>
        <strain evidence="1">JCA_2017</strain>
    </source>
</reference>
<evidence type="ECO:0000313" key="2">
    <source>
        <dbReference type="Proteomes" id="UP000257109"/>
    </source>
</evidence>
<evidence type="ECO:0000313" key="1">
    <source>
        <dbReference type="EMBL" id="RDX82928.1"/>
    </source>
</evidence>
<dbReference type="Proteomes" id="UP000257109">
    <property type="component" value="Unassembled WGS sequence"/>
</dbReference>
<proteinExistence type="predicted"/>
<name>A0A371FXC0_MUCPR</name>
<feature type="non-terminal residue" evidence="1">
    <location>
        <position position="1"/>
    </location>
</feature>
<dbReference type="PANTHER" id="PTHR11439">
    <property type="entry name" value="GAG-POL-RELATED RETROTRANSPOSON"/>
    <property type="match status" value="1"/>
</dbReference>
<dbReference type="STRING" id="157652.A0A371FXC0"/>
<comment type="caution">
    <text evidence="1">The sequence shown here is derived from an EMBL/GenBank/DDBJ whole genome shotgun (WGS) entry which is preliminary data.</text>
</comment>
<protein>
    <recommendedName>
        <fullName evidence="3">Copia protein</fullName>
    </recommendedName>
</protein>
<dbReference type="CDD" id="cd09272">
    <property type="entry name" value="RNase_HI_RT_Ty1"/>
    <property type="match status" value="1"/>
</dbReference>
<dbReference type="OrthoDB" id="1745344at2759"/>
<organism evidence="1 2">
    <name type="scientific">Mucuna pruriens</name>
    <name type="common">Velvet bean</name>
    <name type="synonym">Dolichos pruriens</name>
    <dbReference type="NCBI Taxonomy" id="157652"/>
    <lineage>
        <taxon>Eukaryota</taxon>
        <taxon>Viridiplantae</taxon>
        <taxon>Streptophyta</taxon>
        <taxon>Embryophyta</taxon>
        <taxon>Tracheophyta</taxon>
        <taxon>Spermatophyta</taxon>
        <taxon>Magnoliopsida</taxon>
        <taxon>eudicotyledons</taxon>
        <taxon>Gunneridae</taxon>
        <taxon>Pentapetalae</taxon>
        <taxon>rosids</taxon>
        <taxon>fabids</taxon>
        <taxon>Fabales</taxon>
        <taxon>Fabaceae</taxon>
        <taxon>Papilionoideae</taxon>
        <taxon>50 kb inversion clade</taxon>
        <taxon>NPAAA clade</taxon>
        <taxon>indigoferoid/millettioid clade</taxon>
        <taxon>Phaseoleae</taxon>
        <taxon>Mucuna</taxon>
    </lineage>
</organism>
<sequence length="239" mass="27243">MGFSYADWGRCLDTRCSVIGYCFFLGRVSVVLEVQKATNCSSFLIRSRVPCSCLCHLRTEWLHYLLVICMSLVPSNLLYIVTANPVFHECTKHLDIDCHVVREKSAASLMKLLLISTRDQTAHVFTKSLHCATYHQLVSKLGMVNIYQSSICGRHEYNQNSQAAKFYLKRKFKGNAMKIMDTLTIVGSPINTVEHIEIIFYGLPNEYDPIVTSILSRTDACTIPEIEYLLMNIESRIEK</sequence>